<organism evidence="1 2">
    <name type="scientific">Tsukamurella pseudospumae</name>
    <dbReference type="NCBI Taxonomy" id="239498"/>
    <lineage>
        <taxon>Bacteria</taxon>
        <taxon>Bacillati</taxon>
        <taxon>Actinomycetota</taxon>
        <taxon>Actinomycetes</taxon>
        <taxon>Mycobacteriales</taxon>
        <taxon>Tsukamurellaceae</taxon>
        <taxon>Tsukamurella</taxon>
    </lineage>
</organism>
<comment type="caution">
    <text evidence="1">The sequence shown here is derived from an EMBL/GenBank/DDBJ whole genome shotgun (WGS) entry which is preliminary data.</text>
</comment>
<dbReference type="AlphaFoldDB" id="A0A138ATX8"/>
<dbReference type="RefSeq" id="WP_068570334.1">
    <property type="nucleotide sequence ID" value="NZ_LSRF01000009.1"/>
</dbReference>
<name>A0A138ATX8_9ACTN</name>
<protein>
    <submittedName>
        <fullName evidence="1">Uncharacterized protein</fullName>
    </submittedName>
</protein>
<dbReference type="OrthoDB" id="9958085at2"/>
<dbReference type="EMBL" id="LSRF01000009">
    <property type="protein sequence ID" value="KXP13898.1"/>
    <property type="molecule type" value="Genomic_DNA"/>
</dbReference>
<dbReference type="Proteomes" id="UP000070258">
    <property type="component" value="Unassembled WGS sequence"/>
</dbReference>
<gene>
    <name evidence="1" type="ORF">AXK60_22605</name>
</gene>
<accession>A0A138ATX8</accession>
<reference evidence="2" key="1">
    <citation type="submission" date="2016-02" db="EMBL/GenBank/DDBJ databases">
        <authorList>
            <person name="Wen L."/>
            <person name="He K."/>
            <person name="Yang H."/>
        </authorList>
    </citation>
    <scope>NUCLEOTIDE SEQUENCE [LARGE SCALE GENOMIC DNA]</scope>
    <source>
        <strain evidence="2">JCM 15929</strain>
    </source>
</reference>
<evidence type="ECO:0000313" key="1">
    <source>
        <dbReference type="EMBL" id="KXP13898.1"/>
    </source>
</evidence>
<proteinExistence type="predicted"/>
<dbReference type="STRING" id="239498.AXK60_22605"/>
<sequence>MASPKAAKFHANLTRELFVLQAVVAAGPPPDLDELVDEAIERDSGEVSDDITELQRRIKFVRDAHPITRWVDADPDYRDKQSPWTNNH</sequence>
<evidence type="ECO:0000313" key="2">
    <source>
        <dbReference type="Proteomes" id="UP000070258"/>
    </source>
</evidence>